<dbReference type="EMBL" id="JASBWS010000169">
    <property type="protein sequence ID" value="KAJ9092602.1"/>
    <property type="molecule type" value="Genomic_DNA"/>
</dbReference>
<gene>
    <name evidence="1" type="ORF">QFC20_007309</name>
</gene>
<name>A0ACC2V035_9TREE</name>
<protein>
    <submittedName>
        <fullName evidence="1">Uncharacterized protein</fullName>
    </submittedName>
</protein>
<dbReference type="Proteomes" id="UP001230649">
    <property type="component" value="Unassembled WGS sequence"/>
</dbReference>
<reference evidence="1" key="1">
    <citation type="submission" date="2023-04" db="EMBL/GenBank/DDBJ databases">
        <title>Draft Genome sequencing of Naganishia species isolated from polar environments using Oxford Nanopore Technology.</title>
        <authorList>
            <person name="Leo P."/>
            <person name="Venkateswaran K."/>
        </authorList>
    </citation>
    <scope>NUCLEOTIDE SEQUENCE</scope>
    <source>
        <strain evidence="1">MNA-CCFEE 5262</strain>
    </source>
</reference>
<evidence type="ECO:0000313" key="2">
    <source>
        <dbReference type="Proteomes" id="UP001230649"/>
    </source>
</evidence>
<accession>A0ACC2V035</accession>
<proteinExistence type="predicted"/>
<evidence type="ECO:0000313" key="1">
    <source>
        <dbReference type="EMBL" id="KAJ9092602.1"/>
    </source>
</evidence>
<organism evidence="1 2">
    <name type="scientific">Naganishia adeliensis</name>
    <dbReference type="NCBI Taxonomy" id="92952"/>
    <lineage>
        <taxon>Eukaryota</taxon>
        <taxon>Fungi</taxon>
        <taxon>Dikarya</taxon>
        <taxon>Basidiomycota</taxon>
        <taxon>Agaricomycotina</taxon>
        <taxon>Tremellomycetes</taxon>
        <taxon>Filobasidiales</taxon>
        <taxon>Filobasidiaceae</taxon>
        <taxon>Naganishia</taxon>
    </lineage>
</organism>
<comment type="caution">
    <text evidence="1">The sequence shown here is derived from an EMBL/GenBank/DDBJ whole genome shotgun (WGS) entry which is preliminary data.</text>
</comment>
<keyword evidence="2" id="KW-1185">Reference proteome</keyword>
<sequence length="516" mass="56165">MQRLSHSPAPDPFHYRQAPVYPEDFKPPTLGSLSAPPSRSKSQGNGVPFASQHAVAMNAISVTDGKQGNASTLQPGVLADAFADAFGRTRSMPHAWQIDSNMNTSLAYSQGLPVNHSPSQYQTWRSPSTFGSDMPYSRQTTASELNMHNGLAFPLSPPDHYNPYKTFKSVANDLYYNRPGPASMSMYKPCSAGSMDTLVATSPADVFNPTELPWTEANPCLAQNSGTDSTCSPNHDYVLSPESSAGFDAYNMFNHDAPSKMPSRSFSVASDDTVTPSLNSGAAPLALVAPLSDIESCLFGEIAPTHVKTEDLVVDLVDSAAPIAIAEEARAPLQEGEGRKHLRKKRTHDETMPPPPLPSVTKCKRKKKDKLSEPISIQPYPTAISVAPVKKRPGRPLSTSAKARSLVRELAALHIGRTQGQNGGQTSFASAFEPTLPAFPEVSAYVDGLYDDNEVRPRDDEQVKQEVDHKKRSSEAERTSGRTNKVAAKKHREMIKDRMRNASCPRCVCLYHKTDI</sequence>